<keyword evidence="1" id="KW-0732">Signal</keyword>
<gene>
    <name evidence="2" type="primary">Mo05460</name>
    <name evidence="2" type="ORF">E5Q_05460</name>
</gene>
<proteinExistence type="predicted"/>
<keyword evidence="3" id="KW-1185">Reference proteome</keyword>
<name>G7E7G2_MIXOS</name>
<dbReference type="RefSeq" id="XP_014566955.1">
    <property type="nucleotide sequence ID" value="XM_014711469.1"/>
</dbReference>
<reference evidence="2 3" key="1">
    <citation type="journal article" date="2011" name="J. Gen. Appl. Microbiol.">
        <title>Draft genome sequencing of the enigmatic basidiomycete Mixia osmundae.</title>
        <authorList>
            <person name="Nishida H."/>
            <person name="Nagatsuka Y."/>
            <person name="Sugiyama J."/>
        </authorList>
    </citation>
    <scope>NUCLEOTIDE SEQUENCE [LARGE SCALE GENOMIC DNA]</scope>
    <source>
        <strain evidence="3">CBS 9802 / IAM 14324 / JCM 22182 / KY 12970</strain>
    </source>
</reference>
<accession>G7E7G2</accession>
<feature type="signal peptide" evidence="1">
    <location>
        <begin position="1"/>
        <end position="18"/>
    </location>
</feature>
<reference evidence="2 3" key="2">
    <citation type="journal article" date="2012" name="Open Biol.">
        <title>Characteristics of nucleosomes and linker DNA regions on the genome of the basidiomycete Mixia osmundae revealed by mono- and dinucleosome mapping.</title>
        <authorList>
            <person name="Nishida H."/>
            <person name="Kondo S."/>
            <person name="Matsumoto T."/>
            <person name="Suzuki Y."/>
            <person name="Yoshikawa H."/>
            <person name="Taylor T.D."/>
            <person name="Sugiyama J."/>
        </authorList>
    </citation>
    <scope>NUCLEOTIDE SEQUENCE [LARGE SCALE GENOMIC DNA]</scope>
    <source>
        <strain evidence="3">CBS 9802 / IAM 14324 / JCM 22182 / KY 12970</strain>
    </source>
</reference>
<dbReference type="EMBL" id="BABT02000165">
    <property type="protein sequence ID" value="GAA98772.1"/>
    <property type="molecule type" value="Genomic_DNA"/>
</dbReference>
<dbReference type="InParanoid" id="G7E7G2"/>
<evidence type="ECO:0000313" key="2">
    <source>
        <dbReference type="EMBL" id="GAA98772.1"/>
    </source>
</evidence>
<feature type="chain" id="PRO_5009955813" evidence="1">
    <location>
        <begin position="19"/>
        <end position="658"/>
    </location>
</feature>
<dbReference type="HOGENOM" id="CLU_416828_0_0_1"/>
<dbReference type="Proteomes" id="UP000009131">
    <property type="component" value="Unassembled WGS sequence"/>
</dbReference>
<sequence length="658" mass="71682">MLARTLLAGLSLAALARATPISNETAIDLDKRAKPLGYVFDLSWSSAAVCKVSDKKFDIFHRFITSVTTNMMIKVPIDTAQRPTCVRGDCEKIDLLDGDEDARGTNPPGKAYISMPIADFTPKVTGRSYAGCCTIDFSIGFYLDPVHGFGVGDPEKPGKFWAVCHAGGKSLDGKDCYDVLGRPAEDHVYIMPDDCIQTRAKLPVIHALACSIAAPYGPVSFASRATVAFRAPAKPLPHLVSPAPARHRKAEQRCFEATLTSGEAPLQVRDGDTPLGHIFNLKWTGVGLCHAPGNKYSILDLRVGAWVSTDVTFKVPADEKQRPTCMSGSCEHVTYTPAARKPPPSPGFYSLPLIDHTAKFDGGNYAGCCSMDYALDLFLNPHNGKSVVDPEAPGTFFGYCHTDGTSTDNGQSCYDVLDKPTQPFIRFDKCYKTGLRPSITATPYYDFAMLSSSLLTIAAYTLAIRASVISQQATASPSQIDKTEEERPDGYLFTIRYTSAGYCSLNQRDRKDVHRVNSRVLQEITVKAPEDWHETPSCIDGPCDTVDVMGSYDKSTAAWAVNILDRSIVYDSAGGDYAGCCQLYYGTDLHLNPHNGGGWRDDKIAGFWGYCDTKGTSGSGQSCKDVLPFGTTFLRNCIEVWTAGYSIESKPYWNSATH</sequence>
<comment type="caution">
    <text evidence="2">The sequence shown here is derived from an EMBL/GenBank/DDBJ whole genome shotgun (WGS) entry which is preliminary data.</text>
</comment>
<dbReference type="AlphaFoldDB" id="G7E7G2"/>
<protein>
    <submittedName>
        <fullName evidence="2">Uncharacterized protein</fullName>
    </submittedName>
</protein>
<evidence type="ECO:0000256" key="1">
    <source>
        <dbReference type="SAM" id="SignalP"/>
    </source>
</evidence>
<evidence type="ECO:0000313" key="3">
    <source>
        <dbReference type="Proteomes" id="UP000009131"/>
    </source>
</evidence>
<organism evidence="2 3">
    <name type="scientific">Mixia osmundae (strain CBS 9802 / IAM 14324 / JCM 22182 / KY 12970)</name>
    <dbReference type="NCBI Taxonomy" id="764103"/>
    <lineage>
        <taxon>Eukaryota</taxon>
        <taxon>Fungi</taxon>
        <taxon>Dikarya</taxon>
        <taxon>Basidiomycota</taxon>
        <taxon>Pucciniomycotina</taxon>
        <taxon>Mixiomycetes</taxon>
        <taxon>Mixiales</taxon>
        <taxon>Mixiaceae</taxon>
        <taxon>Mixia</taxon>
    </lineage>
</organism>